<reference evidence="1" key="1">
    <citation type="submission" date="2012-11" db="EMBL/GenBank/DDBJ databases">
        <authorList>
            <person name="Lucero-Rivera Y.E."/>
            <person name="Tovar-Ramirez D."/>
        </authorList>
    </citation>
    <scope>NUCLEOTIDE SEQUENCE</scope>
    <source>
        <tissue evidence="1">Salivary gland</tissue>
    </source>
</reference>
<accession>L7MLA3</accession>
<reference evidence="1" key="2">
    <citation type="journal article" date="2015" name="J. Proteomics">
        <title>Sexual differences in the sialomes of the zebra tick, Rhipicephalus pulchellus.</title>
        <authorList>
            <person name="Tan A.W."/>
            <person name="Francischetti I.M."/>
            <person name="Slovak M."/>
            <person name="Kini R.M."/>
            <person name="Ribeiro J.M."/>
        </authorList>
    </citation>
    <scope>NUCLEOTIDE SEQUENCE</scope>
    <source>
        <tissue evidence="1">Salivary gland</tissue>
    </source>
</reference>
<sequence length="146" mass="16567">TPKVSTTPKETKVKDEDTLDTFGFKGVLTRFWNIAKGTFFVSLLCSVNALHTPESDNTHKYFILILKFLSLSICKPAPLQWTSSRRVKTVPEFASSASRMQPKLRKSLSGSPDDNSLIVVYVHREQMRDLPLVRRQLLSSRDVTLL</sequence>
<dbReference type="AlphaFoldDB" id="L7MLA3"/>
<proteinExistence type="evidence at transcript level"/>
<protein>
    <submittedName>
        <fullName evidence="1">Uncharacterized protein</fullName>
    </submittedName>
</protein>
<evidence type="ECO:0000313" key="1">
    <source>
        <dbReference type="EMBL" id="JAA63954.1"/>
    </source>
</evidence>
<dbReference type="EMBL" id="GACK01001080">
    <property type="protein sequence ID" value="JAA63954.1"/>
    <property type="molecule type" value="mRNA"/>
</dbReference>
<feature type="non-terminal residue" evidence="1">
    <location>
        <position position="1"/>
    </location>
</feature>
<name>L7MLA3_RHIPC</name>
<organism evidence="1">
    <name type="scientific">Rhipicephalus pulchellus</name>
    <name type="common">Yellow backed tick</name>
    <name type="synonym">Dermacentor pulchellus</name>
    <dbReference type="NCBI Taxonomy" id="72859"/>
    <lineage>
        <taxon>Eukaryota</taxon>
        <taxon>Metazoa</taxon>
        <taxon>Ecdysozoa</taxon>
        <taxon>Arthropoda</taxon>
        <taxon>Chelicerata</taxon>
        <taxon>Arachnida</taxon>
        <taxon>Acari</taxon>
        <taxon>Parasitiformes</taxon>
        <taxon>Ixodida</taxon>
        <taxon>Ixodoidea</taxon>
        <taxon>Ixodidae</taxon>
        <taxon>Rhipicephalinae</taxon>
        <taxon>Rhipicephalus</taxon>
        <taxon>Rhipicephalus</taxon>
    </lineage>
</organism>